<dbReference type="GO" id="GO:0006654">
    <property type="term" value="P:phosphatidic acid biosynthetic process"/>
    <property type="evidence" value="ECO:0007669"/>
    <property type="project" value="TreeGrafter"/>
</dbReference>
<dbReference type="PANTHER" id="PTHR10434">
    <property type="entry name" value="1-ACYL-SN-GLYCEROL-3-PHOSPHATE ACYLTRANSFERASE"/>
    <property type="match status" value="1"/>
</dbReference>
<comment type="caution">
    <text evidence="4">The sequence shown here is derived from an EMBL/GenBank/DDBJ whole genome shotgun (WGS) entry which is preliminary data.</text>
</comment>
<evidence type="ECO:0000313" key="5">
    <source>
        <dbReference type="Proteomes" id="UP000294581"/>
    </source>
</evidence>
<dbReference type="SMART" id="SM00563">
    <property type="entry name" value="PlsC"/>
    <property type="match status" value="1"/>
</dbReference>
<dbReference type="Proteomes" id="UP000294581">
    <property type="component" value="Unassembled WGS sequence"/>
</dbReference>
<keyword evidence="2 4" id="KW-0012">Acyltransferase</keyword>
<protein>
    <submittedName>
        <fullName evidence="4">1-acyl-sn-glycerol-3-phosphate acyltransferase</fullName>
    </submittedName>
</protein>
<accession>A0A4R8LVA3</accession>
<evidence type="ECO:0000259" key="3">
    <source>
        <dbReference type="SMART" id="SM00563"/>
    </source>
</evidence>
<gene>
    <name evidence="4" type="ORF">C7445_102316</name>
</gene>
<organism evidence="4 5">
    <name type="scientific">Alicyclobacillus sacchari</name>
    <dbReference type="NCBI Taxonomy" id="392010"/>
    <lineage>
        <taxon>Bacteria</taxon>
        <taxon>Bacillati</taxon>
        <taxon>Bacillota</taxon>
        <taxon>Bacilli</taxon>
        <taxon>Bacillales</taxon>
        <taxon>Alicyclobacillaceae</taxon>
        <taxon>Alicyclobacillus</taxon>
    </lineage>
</organism>
<evidence type="ECO:0000313" key="4">
    <source>
        <dbReference type="EMBL" id="TDY50755.1"/>
    </source>
</evidence>
<keyword evidence="1 4" id="KW-0808">Transferase</keyword>
<dbReference type="CDD" id="cd07989">
    <property type="entry name" value="LPLAT_AGPAT-like"/>
    <property type="match status" value="1"/>
</dbReference>
<dbReference type="EMBL" id="SORF01000002">
    <property type="protein sequence ID" value="TDY50755.1"/>
    <property type="molecule type" value="Genomic_DNA"/>
</dbReference>
<dbReference type="InterPro" id="IPR002123">
    <property type="entry name" value="Plipid/glycerol_acylTrfase"/>
</dbReference>
<dbReference type="RefSeq" id="WP_166668972.1">
    <property type="nucleotide sequence ID" value="NZ_SORF01000002.1"/>
</dbReference>
<proteinExistence type="predicted"/>
<evidence type="ECO:0000256" key="2">
    <source>
        <dbReference type="ARBA" id="ARBA00023315"/>
    </source>
</evidence>
<dbReference type="Pfam" id="PF01553">
    <property type="entry name" value="Acyltransferase"/>
    <property type="match status" value="1"/>
</dbReference>
<name>A0A4R8LVA3_9BACL</name>
<sequence>MSDNATDLPRTFLYRLARTVVTTFFRLCYRIRVEGLEHVPPSGGVIIASNHLSNLDPPLLGVTIPRYIRFMGKAELFQISVLRALFSALGGFPIQRGRIDKQGIRTAISIVQEGGCLVMFPEGHRSKTGELGPLMPGIASIAKKSNATVVPTGIVGPYRLFGRVTIRFGEPFVASELPSNVLVSHLSSELERLLAAKHTGRR</sequence>
<dbReference type="GO" id="GO:0003841">
    <property type="term" value="F:1-acylglycerol-3-phosphate O-acyltransferase activity"/>
    <property type="evidence" value="ECO:0007669"/>
    <property type="project" value="TreeGrafter"/>
</dbReference>
<dbReference type="PANTHER" id="PTHR10434:SF11">
    <property type="entry name" value="1-ACYL-SN-GLYCEROL-3-PHOSPHATE ACYLTRANSFERASE"/>
    <property type="match status" value="1"/>
</dbReference>
<reference evidence="4 5" key="1">
    <citation type="submission" date="2019-03" db="EMBL/GenBank/DDBJ databases">
        <title>Genomic Encyclopedia of Type Strains, Phase IV (KMG-IV): sequencing the most valuable type-strain genomes for metagenomic binning, comparative biology and taxonomic classification.</title>
        <authorList>
            <person name="Goeker M."/>
        </authorList>
    </citation>
    <scope>NUCLEOTIDE SEQUENCE [LARGE SCALE GENOMIC DNA]</scope>
    <source>
        <strain evidence="4 5">DSM 17974</strain>
    </source>
</reference>
<dbReference type="SUPFAM" id="SSF69593">
    <property type="entry name" value="Glycerol-3-phosphate (1)-acyltransferase"/>
    <property type="match status" value="1"/>
</dbReference>
<evidence type="ECO:0000256" key="1">
    <source>
        <dbReference type="ARBA" id="ARBA00022679"/>
    </source>
</evidence>
<keyword evidence="5" id="KW-1185">Reference proteome</keyword>
<feature type="domain" description="Phospholipid/glycerol acyltransferase" evidence="3">
    <location>
        <begin position="45"/>
        <end position="157"/>
    </location>
</feature>
<dbReference type="AlphaFoldDB" id="A0A4R8LVA3"/>